<dbReference type="AlphaFoldDB" id="A0A1G2IKX7"/>
<dbReference type="CDD" id="cd02440">
    <property type="entry name" value="AdoMet_MTases"/>
    <property type="match status" value="1"/>
</dbReference>
<accession>A0A1G2IKX7</accession>
<proteinExistence type="predicted"/>
<dbReference type="Gene3D" id="3.40.50.150">
    <property type="entry name" value="Vaccinia Virus protein VP39"/>
    <property type="match status" value="1"/>
</dbReference>
<dbReference type="InterPro" id="IPR029063">
    <property type="entry name" value="SAM-dependent_MTases_sf"/>
</dbReference>
<evidence type="ECO:0000313" key="2">
    <source>
        <dbReference type="Proteomes" id="UP000178632"/>
    </source>
</evidence>
<dbReference type="PANTHER" id="PTHR43861:SF6">
    <property type="entry name" value="METHYLTRANSFERASE TYPE 11"/>
    <property type="match status" value="1"/>
</dbReference>
<sequence length="328" mass="37592">MKTENFSKFNIICPICNSAKHRFRKNISGYKLFGCLGCNGEFSWPVKSSMDYDQPEEKRDFAKVLEKSLRRTFTYASLATFLNLIKKGAILDVGAGPGTFIYHAHRLGFDTYAIDLSESSLAEFSQNCPFSKFHISSGEKFDMPKEWPDVFNVISALDVLEHAENPLIAGQNIYNRLADNGYFIGSLPNRNRYYYKLFKVIDDFVLKNCGGDNPPYHMTFWRKRTVKVFLESLGFTDYYIFSGGLAWRKNISIGGRRSAVLSALVNKFYRNTSKIPLPVINFIEQFGTHLMFLARKEGVKGDLQKIGRIVEKKLYNKEIPFFIDGDIE</sequence>
<dbReference type="PANTHER" id="PTHR43861">
    <property type="entry name" value="TRANS-ACONITATE 2-METHYLTRANSFERASE-RELATED"/>
    <property type="match status" value="1"/>
</dbReference>
<organism evidence="1 2">
    <name type="scientific">Candidatus Staskawiczbacteria bacterium RIFCSPLOWO2_12_FULL_37_15</name>
    <dbReference type="NCBI Taxonomy" id="1802218"/>
    <lineage>
        <taxon>Bacteria</taxon>
        <taxon>Candidatus Staskawicziibacteriota</taxon>
    </lineage>
</organism>
<name>A0A1G2IKX7_9BACT</name>
<dbReference type="Proteomes" id="UP000178632">
    <property type="component" value="Unassembled WGS sequence"/>
</dbReference>
<comment type="caution">
    <text evidence="1">The sequence shown here is derived from an EMBL/GenBank/DDBJ whole genome shotgun (WGS) entry which is preliminary data.</text>
</comment>
<gene>
    <name evidence="1" type="ORF">A3G45_03260</name>
</gene>
<evidence type="ECO:0000313" key="1">
    <source>
        <dbReference type="EMBL" id="OGZ75257.1"/>
    </source>
</evidence>
<dbReference type="EMBL" id="MHPE01000053">
    <property type="protein sequence ID" value="OGZ75257.1"/>
    <property type="molecule type" value="Genomic_DNA"/>
</dbReference>
<dbReference type="SUPFAM" id="SSF53335">
    <property type="entry name" value="S-adenosyl-L-methionine-dependent methyltransferases"/>
    <property type="match status" value="1"/>
</dbReference>
<protein>
    <recommendedName>
        <fullName evidence="3">Methyltransferase type 11 domain-containing protein</fullName>
    </recommendedName>
</protein>
<reference evidence="1 2" key="1">
    <citation type="journal article" date="2016" name="Nat. Commun.">
        <title>Thousands of microbial genomes shed light on interconnected biogeochemical processes in an aquifer system.</title>
        <authorList>
            <person name="Anantharaman K."/>
            <person name="Brown C.T."/>
            <person name="Hug L.A."/>
            <person name="Sharon I."/>
            <person name="Castelle C.J."/>
            <person name="Probst A.J."/>
            <person name="Thomas B.C."/>
            <person name="Singh A."/>
            <person name="Wilkins M.J."/>
            <person name="Karaoz U."/>
            <person name="Brodie E.L."/>
            <person name="Williams K.H."/>
            <person name="Hubbard S.S."/>
            <person name="Banfield J.F."/>
        </authorList>
    </citation>
    <scope>NUCLEOTIDE SEQUENCE [LARGE SCALE GENOMIC DNA]</scope>
</reference>
<evidence type="ECO:0008006" key="3">
    <source>
        <dbReference type="Google" id="ProtNLM"/>
    </source>
</evidence>
<dbReference type="Pfam" id="PF13489">
    <property type="entry name" value="Methyltransf_23"/>
    <property type="match status" value="1"/>
</dbReference>